<reference evidence="1 2" key="1">
    <citation type="journal article" date="2018" name="Front. Plant Sci.">
        <title>Red Clover (Trifolium pratense) and Zigzag Clover (T. medium) - A Picture of Genomic Similarities and Differences.</title>
        <authorList>
            <person name="Dluhosova J."/>
            <person name="Istvanek J."/>
            <person name="Nedelnik J."/>
            <person name="Repkova J."/>
        </authorList>
    </citation>
    <scope>NUCLEOTIDE SEQUENCE [LARGE SCALE GENOMIC DNA]</scope>
    <source>
        <strain evidence="2">cv. 10/8</strain>
        <tissue evidence="1">Leaf</tissue>
    </source>
</reference>
<evidence type="ECO:0000313" key="2">
    <source>
        <dbReference type="Proteomes" id="UP000265520"/>
    </source>
</evidence>
<organism evidence="1 2">
    <name type="scientific">Trifolium medium</name>
    <dbReference type="NCBI Taxonomy" id="97028"/>
    <lineage>
        <taxon>Eukaryota</taxon>
        <taxon>Viridiplantae</taxon>
        <taxon>Streptophyta</taxon>
        <taxon>Embryophyta</taxon>
        <taxon>Tracheophyta</taxon>
        <taxon>Spermatophyta</taxon>
        <taxon>Magnoliopsida</taxon>
        <taxon>eudicotyledons</taxon>
        <taxon>Gunneridae</taxon>
        <taxon>Pentapetalae</taxon>
        <taxon>rosids</taxon>
        <taxon>fabids</taxon>
        <taxon>Fabales</taxon>
        <taxon>Fabaceae</taxon>
        <taxon>Papilionoideae</taxon>
        <taxon>50 kb inversion clade</taxon>
        <taxon>NPAAA clade</taxon>
        <taxon>Hologalegina</taxon>
        <taxon>IRL clade</taxon>
        <taxon>Trifolieae</taxon>
        <taxon>Trifolium</taxon>
    </lineage>
</organism>
<proteinExistence type="predicted"/>
<protein>
    <submittedName>
        <fullName evidence="1">Putative ribonuclease H protein</fullName>
    </submittedName>
</protein>
<evidence type="ECO:0000313" key="1">
    <source>
        <dbReference type="EMBL" id="MCH91998.1"/>
    </source>
</evidence>
<dbReference type="EMBL" id="LXQA010021636">
    <property type="protein sequence ID" value="MCH91998.1"/>
    <property type="molecule type" value="Genomic_DNA"/>
</dbReference>
<gene>
    <name evidence="1" type="ORF">A2U01_0012930</name>
</gene>
<dbReference type="Proteomes" id="UP000265520">
    <property type="component" value="Unassembled WGS sequence"/>
</dbReference>
<comment type="caution">
    <text evidence="1">The sequence shown here is derived from an EMBL/GenBank/DDBJ whole genome shotgun (WGS) entry which is preliminary data.</text>
</comment>
<name>A0A392MZ70_9FABA</name>
<accession>A0A392MZ70</accession>
<sequence>MACSKEYGGLGFRNFHMFNMVMVAKQRWNFIIKPNTLVACIFNARWMIGDGSDIKVMHDPWLRMEEGRWVGAAQNQEVFQENRLIWNEEQDGLYSFRSGYRKLMKEKRWTAETRATEPWGRLWKIQAPPKAKHLM</sequence>
<dbReference type="AlphaFoldDB" id="A0A392MZ70"/>
<keyword evidence="2" id="KW-1185">Reference proteome</keyword>